<dbReference type="GO" id="GO:0016301">
    <property type="term" value="F:kinase activity"/>
    <property type="evidence" value="ECO:0007669"/>
    <property type="project" value="UniProtKB-KW"/>
</dbReference>
<name>A0A382D6D6_9ZZZZ</name>
<keyword evidence="1" id="KW-0808">Transferase</keyword>
<dbReference type="EMBL" id="UINC01037579">
    <property type="protein sequence ID" value="SVB33281.1"/>
    <property type="molecule type" value="Genomic_DNA"/>
</dbReference>
<dbReference type="SUPFAM" id="SSF53613">
    <property type="entry name" value="Ribokinase-like"/>
    <property type="match status" value="1"/>
</dbReference>
<organism evidence="3">
    <name type="scientific">marine metagenome</name>
    <dbReference type="NCBI Taxonomy" id="408172"/>
    <lineage>
        <taxon>unclassified sequences</taxon>
        <taxon>metagenomes</taxon>
        <taxon>ecological metagenomes</taxon>
    </lineage>
</organism>
<keyword evidence="2" id="KW-0418">Kinase</keyword>
<evidence type="ECO:0000256" key="1">
    <source>
        <dbReference type="ARBA" id="ARBA00022679"/>
    </source>
</evidence>
<protein>
    <recommendedName>
        <fullName evidence="4">Carbohydrate kinase PfkB domain-containing protein</fullName>
    </recommendedName>
</protein>
<dbReference type="PRINTS" id="PR00990">
    <property type="entry name" value="RIBOKINASE"/>
</dbReference>
<proteinExistence type="predicted"/>
<gene>
    <name evidence="3" type="ORF">METZ01_LOCUS186135</name>
</gene>
<sequence length="44" mass="4607">VNFGSLNIDHVYRVDHIVMPGETLAGDSYEVFAGGKGGNQSAAL</sequence>
<accession>A0A382D6D6</accession>
<dbReference type="InterPro" id="IPR029056">
    <property type="entry name" value="Ribokinase-like"/>
</dbReference>
<evidence type="ECO:0000256" key="2">
    <source>
        <dbReference type="ARBA" id="ARBA00022777"/>
    </source>
</evidence>
<feature type="non-terminal residue" evidence="3">
    <location>
        <position position="44"/>
    </location>
</feature>
<evidence type="ECO:0000313" key="3">
    <source>
        <dbReference type="EMBL" id="SVB33281.1"/>
    </source>
</evidence>
<dbReference type="Gene3D" id="3.40.1190.20">
    <property type="match status" value="1"/>
</dbReference>
<dbReference type="AlphaFoldDB" id="A0A382D6D6"/>
<reference evidence="3" key="1">
    <citation type="submission" date="2018-05" db="EMBL/GenBank/DDBJ databases">
        <authorList>
            <person name="Lanie J.A."/>
            <person name="Ng W.-L."/>
            <person name="Kazmierczak K.M."/>
            <person name="Andrzejewski T.M."/>
            <person name="Davidsen T.M."/>
            <person name="Wayne K.J."/>
            <person name="Tettelin H."/>
            <person name="Glass J.I."/>
            <person name="Rusch D."/>
            <person name="Podicherti R."/>
            <person name="Tsui H.-C.T."/>
            <person name="Winkler M.E."/>
        </authorList>
    </citation>
    <scope>NUCLEOTIDE SEQUENCE</scope>
</reference>
<feature type="non-terminal residue" evidence="3">
    <location>
        <position position="1"/>
    </location>
</feature>
<dbReference type="InterPro" id="IPR002139">
    <property type="entry name" value="Ribo/fructo_kinase"/>
</dbReference>
<evidence type="ECO:0008006" key="4">
    <source>
        <dbReference type="Google" id="ProtNLM"/>
    </source>
</evidence>